<keyword evidence="1" id="KW-0175">Coiled coil</keyword>
<protein>
    <submittedName>
        <fullName evidence="3">Uncharacterized protein</fullName>
    </submittedName>
</protein>
<keyword evidence="2" id="KW-0472">Membrane</keyword>
<gene>
    <name evidence="3" type="ORF">RUM44_010455</name>
</gene>
<reference evidence="3 4" key="1">
    <citation type="submission" date="2023-09" db="EMBL/GenBank/DDBJ databases">
        <title>Genomes of two closely related lineages of the louse Polyplax serrata with different host specificities.</title>
        <authorList>
            <person name="Martinu J."/>
            <person name="Tarabai H."/>
            <person name="Stefka J."/>
            <person name="Hypsa V."/>
        </authorList>
    </citation>
    <scope>NUCLEOTIDE SEQUENCE [LARGE SCALE GENOMIC DNA]</scope>
    <source>
        <strain evidence="3">98ZLc_SE</strain>
    </source>
</reference>
<feature type="coiled-coil region" evidence="1">
    <location>
        <begin position="64"/>
        <end position="101"/>
    </location>
</feature>
<name>A0ABR1AVL6_POLSC</name>
<proteinExistence type="predicted"/>
<evidence type="ECO:0000313" key="3">
    <source>
        <dbReference type="EMBL" id="KAK6627973.1"/>
    </source>
</evidence>
<keyword evidence="2" id="KW-0812">Transmembrane</keyword>
<feature type="transmembrane region" description="Helical" evidence="2">
    <location>
        <begin position="34"/>
        <end position="51"/>
    </location>
</feature>
<dbReference type="Proteomes" id="UP001359485">
    <property type="component" value="Unassembled WGS sequence"/>
</dbReference>
<accession>A0ABR1AVL6</accession>
<sequence length="172" mass="19723">MTESVAPYDGFEKIKKIKIHVGVGGVMMSFLPRHFFIVKAEMALFGMVWLLRVKAEMRRCAKCKREEELKLQKLQSEQQQKEQQQQQAEGLRLQKQFLQQHQRDSQRSVEQQTEGAIALVQTDIPQVPLYGSDSAVGFEGTFCEIHGYIPPKEGNANKVKSMSVGKVWEIRQ</sequence>
<organism evidence="3 4">
    <name type="scientific">Polyplax serrata</name>
    <name type="common">Common mouse louse</name>
    <dbReference type="NCBI Taxonomy" id="468196"/>
    <lineage>
        <taxon>Eukaryota</taxon>
        <taxon>Metazoa</taxon>
        <taxon>Ecdysozoa</taxon>
        <taxon>Arthropoda</taxon>
        <taxon>Hexapoda</taxon>
        <taxon>Insecta</taxon>
        <taxon>Pterygota</taxon>
        <taxon>Neoptera</taxon>
        <taxon>Paraneoptera</taxon>
        <taxon>Psocodea</taxon>
        <taxon>Troctomorpha</taxon>
        <taxon>Phthiraptera</taxon>
        <taxon>Anoplura</taxon>
        <taxon>Polyplacidae</taxon>
        <taxon>Polyplax</taxon>
    </lineage>
</organism>
<dbReference type="EMBL" id="JAWJWF010000045">
    <property type="protein sequence ID" value="KAK6627973.1"/>
    <property type="molecule type" value="Genomic_DNA"/>
</dbReference>
<keyword evidence="4" id="KW-1185">Reference proteome</keyword>
<comment type="caution">
    <text evidence="3">The sequence shown here is derived from an EMBL/GenBank/DDBJ whole genome shotgun (WGS) entry which is preliminary data.</text>
</comment>
<evidence type="ECO:0000256" key="1">
    <source>
        <dbReference type="SAM" id="Coils"/>
    </source>
</evidence>
<keyword evidence="2" id="KW-1133">Transmembrane helix</keyword>
<evidence type="ECO:0000313" key="4">
    <source>
        <dbReference type="Proteomes" id="UP001359485"/>
    </source>
</evidence>
<evidence type="ECO:0000256" key="2">
    <source>
        <dbReference type="SAM" id="Phobius"/>
    </source>
</evidence>